<evidence type="ECO:0000256" key="1">
    <source>
        <dbReference type="SAM" id="Phobius"/>
    </source>
</evidence>
<protein>
    <submittedName>
        <fullName evidence="2">Uncharacterized protein</fullName>
    </submittedName>
</protein>
<organism evidence="2">
    <name type="scientific">Eimeria tenella</name>
    <name type="common">Coccidian parasite</name>
    <dbReference type="NCBI Taxonomy" id="5802"/>
    <lineage>
        <taxon>Eukaryota</taxon>
        <taxon>Sar</taxon>
        <taxon>Alveolata</taxon>
        <taxon>Apicomplexa</taxon>
        <taxon>Conoidasida</taxon>
        <taxon>Coccidia</taxon>
        <taxon>Eucoccidiorida</taxon>
        <taxon>Eimeriorina</taxon>
        <taxon>Eimeriidae</taxon>
        <taxon>Eimeria</taxon>
    </lineage>
</organism>
<dbReference type="EMBL" id="JN987230">
    <property type="protein sequence ID" value="AET50453.1"/>
    <property type="molecule type" value="mRNA"/>
</dbReference>
<keyword evidence="1" id="KW-0472">Membrane</keyword>
<accession>H9B8Z3</accession>
<name>H9B8Z3_EIMTE</name>
<sequence length="33" mass="3669">MYTLDMTVFGALMILLSYGQTGMPFSVLVVIKK</sequence>
<keyword evidence="1" id="KW-1133">Transmembrane helix</keyword>
<reference evidence="2" key="1">
    <citation type="journal article" date="2012" name="BMC Genomics">
        <title>Characterisation of full-length cDNA sequences provides insights into the Eimeria tenella transcriptome.</title>
        <authorList>
            <person name="Amiruddin N."/>
            <person name="Lee X.W."/>
            <person name="Blake D.P."/>
            <person name="Suzuki Y."/>
            <person name="Tay Y.L."/>
            <person name="Lim L.S."/>
            <person name="Tomley F.M."/>
            <person name="Watanabe J."/>
            <person name="Sugimoto C."/>
            <person name="Wan K.L."/>
        </authorList>
    </citation>
    <scope>NUCLEOTIDE SEQUENCE</scope>
    <source>
        <strain evidence="2">Houghton</strain>
    </source>
</reference>
<keyword evidence="1" id="KW-0812">Transmembrane</keyword>
<proteinExistence type="evidence at transcript level"/>
<feature type="transmembrane region" description="Helical" evidence="1">
    <location>
        <begin position="6"/>
        <end position="31"/>
    </location>
</feature>
<dbReference type="AlphaFoldDB" id="H9B8Z3"/>
<evidence type="ECO:0000313" key="2">
    <source>
        <dbReference type="EMBL" id="AET50453.1"/>
    </source>
</evidence>